<keyword evidence="3 6" id="KW-1133">Transmembrane helix</keyword>
<dbReference type="GO" id="GO:0016020">
    <property type="term" value="C:membrane"/>
    <property type="evidence" value="ECO:0007669"/>
    <property type="project" value="UniProtKB-SubCell"/>
</dbReference>
<feature type="transmembrane region" description="Helical" evidence="6">
    <location>
        <begin position="308"/>
        <end position="328"/>
    </location>
</feature>
<evidence type="ECO:0000259" key="7">
    <source>
        <dbReference type="Pfam" id="PF03151"/>
    </source>
</evidence>
<feature type="transmembrane region" description="Helical" evidence="6">
    <location>
        <begin position="59"/>
        <end position="77"/>
    </location>
</feature>
<evidence type="ECO:0000256" key="3">
    <source>
        <dbReference type="ARBA" id="ARBA00022989"/>
    </source>
</evidence>
<feature type="region of interest" description="Disordered" evidence="5">
    <location>
        <begin position="22"/>
        <end position="49"/>
    </location>
</feature>
<feature type="domain" description="Sugar phosphate transporter" evidence="7">
    <location>
        <begin position="65"/>
        <end position="349"/>
    </location>
</feature>
<feature type="transmembrane region" description="Helical" evidence="6">
    <location>
        <begin position="190"/>
        <end position="207"/>
    </location>
</feature>
<evidence type="ECO:0000256" key="6">
    <source>
        <dbReference type="SAM" id="Phobius"/>
    </source>
</evidence>
<comment type="caution">
    <text evidence="8">The sequence shown here is derived from an EMBL/GenBank/DDBJ whole genome shotgun (WGS) entry which is preliminary data.</text>
</comment>
<feature type="transmembrane region" description="Helical" evidence="6">
    <location>
        <begin position="162"/>
        <end position="183"/>
    </location>
</feature>
<evidence type="ECO:0000256" key="5">
    <source>
        <dbReference type="SAM" id="MobiDB-lite"/>
    </source>
</evidence>
<feature type="transmembrane region" description="Helical" evidence="6">
    <location>
        <begin position="334"/>
        <end position="351"/>
    </location>
</feature>
<evidence type="ECO:0000256" key="2">
    <source>
        <dbReference type="ARBA" id="ARBA00022692"/>
    </source>
</evidence>
<dbReference type="PANTHER" id="PTHR11132">
    <property type="entry name" value="SOLUTE CARRIER FAMILY 35"/>
    <property type="match status" value="1"/>
</dbReference>
<evidence type="ECO:0000313" key="8">
    <source>
        <dbReference type="EMBL" id="ORY89332.1"/>
    </source>
</evidence>
<comment type="subcellular location">
    <subcellularLocation>
        <location evidence="1">Membrane</location>
        <topology evidence="1">Multi-pass membrane protein</topology>
    </subcellularLocation>
</comment>
<accession>A0A1Y2G0E5</accession>
<dbReference type="EMBL" id="MCGR01000006">
    <property type="protein sequence ID" value="ORY89332.1"/>
    <property type="molecule type" value="Genomic_DNA"/>
</dbReference>
<keyword evidence="4 6" id="KW-0472">Membrane</keyword>
<evidence type="ECO:0000256" key="4">
    <source>
        <dbReference type="ARBA" id="ARBA00023136"/>
    </source>
</evidence>
<keyword evidence="9" id="KW-1185">Reference proteome</keyword>
<feature type="transmembrane region" description="Helical" evidence="6">
    <location>
        <begin position="248"/>
        <end position="266"/>
    </location>
</feature>
<evidence type="ECO:0000313" key="9">
    <source>
        <dbReference type="Proteomes" id="UP000193467"/>
    </source>
</evidence>
<organism evidence="8 9">
    <name type="scientific">Leucosporidium creatinivorum</name>
    <dbReference type="NCBI Taxonomy" id="106004"/>
    <lineage>
        <taxon>Eukaryota</taxon>
        <taxon>Fungi</taxon>
        <taxon>Dikarya</taxon>
        <taxon>Basidiomycota</taxon>
        <taxon>Pucciniomycotina</taxon>
        <taxon>Microbotryomycetes</taxon>
        <taxon>Leucosporidiales</taxon>
        <taxon>Leucosporidium</taxon>
    </lineage>
</organism>
<dbReference type="InParanoid" id="A0A1Y2G0E5"/>
<keyword evidence="2 6" id="KW-0812">Transmembrane</keyword>
<dbReference type="AlphaFoldDB" id="A0A1Y2G0E5"/>
<feature type="transmembrane region" description="Helical" evidence="6">
    <location>
        <begin position="137"/>
        <end position="156"/>
    </location>
</feature>
<sequence length="354" mass="38941">MSFSKEKEDSSFTFQSFFQETKEQPLFNQRPAPSVGAQRMDKRVDEEPAAGDKPLWQRLPAWVPIVCWIGTSSFVILQNKHILSDLGFHHPVALTTIHLLFQTVATRILRKYTGMVDKAKELEATGKMNRDVFFRKIVPVGLLFSASLVLSNWVYLRLTVSFIQMIKAFTPVSVLLVSAAFKLKELNQKIMAIVACISLGVAIASYGEVEFELLGFLVQALAIGIESCRLVLVQILLQGFGLDPISSLYYMAPVCLAVNSVILLPVEGFQVFSNAIEQVGLFTLFGNACMTFALNLSSVWLIGKASGLVLTLAGVLKDILLIAGSFFILGSSITTIQIFGYIIALAGLVAFKMQ</sequence>
<gene>
    <name evidence="8" type="ORF">BCR35DRAFT_300472</name>
</gene>
<dbReference type="InterPro" id="IPR050186">
    <property type="entry name" value="TPT_transporter"/>
</dbReference>
<dbReference type="FunCoup" id="A0A1Y2G0E5">
    <property type="interactions" value="376"/>
</dbReference>
<feature type="transmembrane region" description="Helical" evidence="6">
    <location>
        <begin position="278"/>
        <end position="296"/>
    </location>
</feature>
<proteinExistence type="predicted"/>
<dbReference type="Proteomes" id="UP000193467">
    <property type="component" value="Unassembled WGS sequence"/>
</dbReference>
<evidence type="ECO:0000256" key="1">
    <source>
        <dbReference type="ARBA" id="ARBA00004141"/>
    </source>
</evidence>
<protein>
    <submittedName>
        <fullName evidence="8">Triose-phosphate transporter family-domain-containing protein</fullName>
    </submittedName>
</protein>
<reference evidence="8 9" key="1">
    <citation type="submission" date="2016-07" db="EMBL/GenBank/DDBJ databases">
        <title>Pervasive Adenine N6-methylation of Active Genes in Fungi.</title>
        <authorList>
            <consortium name="DOE Joint Genome Institute"/>
            <person name="Mondo S.J."/>
            <person name="Dannebaum R.O."/>
            <person name="Kuo R.C."/>
            <person name="Labutti K."/>
            <person name="Haridas S."/>
            <person name="Kuo A."/>
            <person name="Salamov A."/>
            <person name="Ahrendt S.R."/>
            <person name="Lipzen A."/>
            <person name="Sullivan W."/>
            <person name="Andreopoulos W.B."/>
            <person name="Clum A."/>
            <person name="Lindquist E."/>
            <person name="Daum C."/>
            <person name="Ramamoorthy G.K."/>
            <person name="Gryganskyi A."/>
            <person name="Culley D."/>
            <person name="Magnuson J.K."/>
            <person name="James T.Y."/>
            <person name="O'Malley M.A."/>
            <person name="Stajich J.E."/>
            <person name="Spatafora J.W."/>
            <person name="Visel A."/>
            <person name="Grigoriev I.V."/>
        </authorList>
    </citation>
    <scope>NUCLEOTIDE SEQUENCE [LARGE SCALE GENOMIC DNA]</scope>
    <source>
        <strain evidence="8 9">62-1032</strain>
    </source>
</reference>
<feature type="transmembrane region" description="Helical" evidence="6">
    <location>
        <begin position="213"/>
        <end position="236"/>
    </location>
</feature>
<dbReference type="InterPro" id="IPR004853">
    <property type="entry name" value="Sugar_P_trans_dom"/>
</dbReference>
<dbReference type="OrthoDB" id="6418713at2759"/>
<name>A0A1Y2G0E5_9BASI</name>
<dbReference type="Pfam" id="PF03151">
    <property type="entry name" value="TPT"/>
    <property type="match status" value="1"/>
</dbReference>